<dbReference type="RefSeq" id="WP_155588516.1">
    <property type="nucleotide sequence ID" value="NZ_WNLP01000003.1"/>
</dbReference>
<gene>
    <name evidence="5" type="ORF">GSD1FS_0869</name>
</gene>
<sequence length="2756" mass="292029">MLWQRLRTWGQNIFSSASTATKRATAAVVSVAMIVAVALVALPAQAASNKVADPTTFEQWREGVGDPTDPRSTGRVWTDKSVSTTEETLTTYTGEKVTVTPKDDSFLVGLSALSSAQKLIGVANNTKPLDIVLVLDTSGSMAYNMDGERYTYEAVYSDDLNTGNTYYIPNGDGYRSVTWSRNERSWGYTSNRRWVSVTPKTGANDTNSAHTQFYDRQNIPEQDTRLYALKQAVNGFIDQTNTANSTVSDPNKKNRIGLVTYATNAEQKSGLTSELNALKTTVNGLQATGSTHADLGLQYANTLLTGEARADASKIVIFFTDGEPGGNSTTSPFSTVAPAAVQASLGIKNAGAMVYSVGIFEGADASANVSSVTVNTQSGALRSNAFMQAVSSNYPQATNWYYSSFGPRAANSNYYLAASDADALNAVFEQIWGEVASNPTSPITSETTGGTTDEQKGAVTFVDQLGDYMHVSSMNSVVFAGTKFEFDKDAANAVVKNGNVTTYTFYGDVAGNEVYKAAKLQDLKITVTSYDNAKGDTVQVEVPADLLPLRLYTTKIDKDGNITSDIARTHPIRLFYDVALKDGVEDKVAKPDEEMRQYIEKHTDDDGNVFFLTNDYDTSAEQKAVNGTTTATFKPATTNDFYYFTENTPLYNSKDLNDPATSIEAGKTYYYQCTYYANNAQHEQWIDVLGENAIGKAVQDPSTKHYYAPAGTTRTGLSRLYTAEKTKNSTDTATNAIAPNWESNLVTVHLGNNGKQTVEGSGTLKVTEEVKWAEGATKDPNKEFPFTLKLEGNGFDGEFQAVIAGEEKTVKDGYTFTLKDGESAMVYGLTPGVKATVTQTGDHGGAGWSVNHETDAGEIEKNKTTELAFVNTYTLEPVTLDADSIKGSKTLIGRDWQTDSAFTFTMTAGDANPNAPLPNPATVEVKNPSTGEYTDGEKIGFAFGAIEYTKPGTYQYVITEQEGNKPKLSYSSARYVVTVTVSDKDGNGTMQVESVMTNTFDDEGHRLADAPTVESADFINTFTGENDAVASISGQKDYTDHTGSNPNDEVGKFNVKVEAAEINPSDGPVVSGAVSVGLDGTWRTPDLKFTDKMLHGQASQTFTYHVSEVVPVGVTADNPTLNGMTYDVNTYDVLVTLTRDAAGDLVTNVSYPDGKNRVELANSYRAENTDAQTLQVSKKVTGHDADAGKFAFNTKLTAGDANNVKIKQADDSLADWSDQATLSPAIANNATASIKLGDVVFTMPGTYTFAVTESNGGTTQDGWTYDGHTYSVTYTVNDEDGKLQATAAVNGSSTFANSYAASTNFGGTLQIGKTLTGRTMNAEEFSFIIEPVDGAPMPNGASSITTKNPFSSASGSELVWPIDSTLLANLHFTQADGGKTYRYTVREQMPEGVTEANKTKNGVTYDFTVHTLAITVNDDGMGNLTTSSTIDGDAQNTVAQFANTYSIAEGKASVQFSKQLTGRDWTDGDTFTFNLAPNAAGSTVSEEALKNAMPADTKASVGKPTGDAETSMFSFGDFTFTQAGNYSYTVKEQGAGTTTEGLTNDASTATVTFSVVDNGMGQYSIGTTVTGLDDSATFVNAYSTTDFTGVPTGMEFSKQLTGIAWPANATFEFTITGVGENVPMPENTTVTVSKPASGDTAKFDFGNITYTKAGTYVYTITETEGTMKGVTYDLQPATVTVKVTDNGKGQLEAKASADKTAFVNAYSTTDFKGVPTGMEFSKQLTGIAWPASETFEFTITGVGDNVPMPENTKVTVSKPASGDTAKFDFGNITYTKAGTYEYEITETTGSMPGVAYDPHTAKVTVTVSDNSEGALEANAKVTSGTFLNEYSAKPAEGVPADFKLFKMVEGMDWADDQQFEFTLTAENGAPMPATNTATASKPADGSNTAGFDFGSITYNEKGVYKYTVSEKAGTQSGMTYDSHTANITVDVIDDGKGQLVAATTVENGLFTNRYSTQSVTYPGINVSEDLTGRAQAQGEFKFEVRGSEEDMQRAFGGNARAVISSVKSYDFDAAASGETVTVPGLFTGLELTHDDVRAEKVFSYEIDQTGATSGNGLTVDDTVYAVRIWASDNHDGTMSVHTSVDGTEVAGDQVITLPFHNFYEVGSVTIGGDASVRINATKTLIGREQNAGEFNFAVRDANGAEIASGMNAADGTISFSAIEFTGERLAADVKSGAAVAAVDGTQITYRYAVTVGEREDALPAGVTAVVSGYAVELVIVDNGAGELSASVNYPADANGSLSFVNQYGAESSAKVALSGNKVLKVASGDNAPDITGKYTFALTGSEGAPMPANTQVTNDAAGAIDFGEIEYTVANVFGEAAAEEPAEAENSAGAEESEEAGEAAEFAEAEDAQPTTREKTFTYTVSEAGAVSGVANDGSVYTVTVHVVDNGDGTLTVTKQSAQGAAEGMEFTFTNTYSVQPVGPTDPADPNNPVATGAVPMTKTINGRDLRAGEFEFEMLDANGAVVGTAKNAADGSVDLPGVTFDAPGNYAYMIREIAGNVGGVTYDTVTYSAVAQVVDNSDGTLGVAWEVTGADGELVSAMAFTNSYEAAPTSVGKLLQGRELEAGEFSFQMRGANENTPMPETAVDGVQTVANDANGNAQFGVIGYTQAGTYRYEVSEVKGDAEHVTYDESVHAVTVEVTDNGEGQLLATLKYSDDADGIVFRNVYIAPEEPEQPTEPTEPTEPENPSEPESPTAPTKPSTGSSSQMNNTASNRVTYVSSVARTGSSVALIVAAAFALIAIGAGLLMTRRRSE</sequence>
<proteinExistence type="predicted"/>
<feature type="domain" description="VWFA" evidence="4">
    <location>
        <begin position="130"/>
        <end position="431"/>
    </location>
</feature>
<comment type="caution">
    <text evidence="5">The sequence shown here is derived from an EMBL/GenBank/DDBJ whole genome shotgun (WGS) entry which is preliminary data.</text>
</comment>
<dbReference type="EMBL" id="WNLP01000003">
    <property type="protein sequence ID" value="MUH59540.1"/>
    <property type="molecule type" value="Genomic_DNA"/>
</dbReference>
<keyword evidence="2" id="KW-0812">Transmembrane</keyword>
<evidence type="ECO:0000259" key="4">
    <source>
        <dbReference type="PROSITE" id="PS50234"/>
    </source>
</evidence>
<dbReference type="Gene3D" id="2.60.40.3050">
    <property type="match status" value="13"/>
</dbReference>
<reference evidence="5 6" key="1">
    <citation type="submission" date="2019-09" db="EMBL/GenBank/DDBJ databases">
        <title>Bifidobacterium canis sp. nov., isolated from the digestive tract of German Shepherd dog puppy.</title>
        <authorList>
            <person name="Bunesova V."/>
        </authorList>
    </citation>
    <scope>NUCLEOTIDE SEQUENCE [LARGE SCALE GENOMIC DNA]</scope>
    <source>
        <strain evidence="5 6">GSD1FS</strain>
    </source>
</reference>
<feature type="signal peptide" evidence="3">
    <location>
        <begin position="1"/>
        <end position="46"/>
    </location>
</feature>
<dbReference type="NCBIfam" id="TIGR03786">
    <property type="entry name" value="strep_pil_rpt"/>
    <property type="match status" value="7"/>
</dbReference>
<dbReference type="Pfam" id="PF13519">
    <property type="entry name" value="VWA_2"/>
    <property type="match status" value="1"/>
</dbReference>
<dbReference type="SMART" id="SM00327">
    <property type="entry name" value="VWA"/>
    <property type="match status" value="1"/>
</dbReference>
<organism evidence="5 6">
    <name type="scientific">Bifidobacterium canis</name>
    <dbReference type="NCBI Taxonomy" id="2610880"/>
    <lineage>
        <taxon>Bacteria</taxon>
        <taxon>Bacillati</taxon>
        <taxon>Actinomycetota</taxon>
        <taxon>Actinomycetes</taxon>
        <taxon>Bifidobacteriales</taxon>
        <taxon>Bifidobacteriaceae</taxon>
        <taxon>Bifidobacterium</taxon>
    </lineage>
</organism>
<keyword evidence="3" id="KW-0732">Signal</keyword>
<feature type="compositionally biased region" description="Acidic residues" evidence="1">
    <location>
        <begin position="2673"/>
        <end position="2691"/>
    </location>
</feature>
<accession>A0A7K1J4Y4</accession>
<evidence type="ECO:0000256" key="1">
    <source>
        <dbReference type="SAM" id="MobiDB-lite"/>
    </source>
</evidence>
<evidence type="ECO:0000256" key="2">
    <source>
        <dbReference type="SAM" id="Phobius"/>
    </source>
</evidence>
<keyword evidence="2" id="KW-0472">Membrane</keyword>
<dbReference type="InterPro" id="IPR002035">
    <property type="entry name" value="VWF_A"/>
</dbReference>
<dbReference type="Gene3D" id="2.60.40.1140">
    <property type="entry name" value="Collagen-binding surface protein Cna, B-type domain"/>
    <property type="match status" value="1"/>
</dbReference>
<protein>
    <submittedName>
        <fullName evidence="5">Type IV secretion protein Rhs</fullName>
    </submittedName>
</protein>
<dbReference type="SUPFAM" id="SSF53300">
    <property type="entry name" value="vWA-like"/>
    <property type="match status" value="1"/>
</dbReference>
<feature type="region of interest" description="Disordered" evidence="1">
    <location>
        <begin position="2671"/>
        <end position="2712"/>
    </location>
</feature>
<feature type="region of interest" description="Disordered" evidence="1">
    <location>
        <begin position="2322"/>
        <end position="2358"/>
    </location>
</feature>
<feature type="chain" id="PRO_5029585215" evidence="3">
    <location>
        <begin position="47"/>
        <end position="2756"/>
    </location>
</feature>
<dbReference type="Gene3D" id="3.40.50.410">
    <property type="entry name" value="von Willebrand factor, type A domain"/>
    <property type="match status" value="1"/>
</dbReference>
<dbReference type="Pfam" id="PF12892">
    <property type="entry name" value="FctA"/>
    <property type="match status" value="13"/>
</dbReference>
<keyword evidence="6" id="KW-1185">Reference proteome</keyword>
<name>A0A7K1J4Y4_9BIFI</name>
<feature type="transmembrane region" description="Helical" evidence="2">
    <location>
        <begin position="2731"/>
        <end position="2750"/>
    </location>
</feature>
<evidence type="ECO:0000313" key="5">
    <source>
        <dbReference type="EMBL" id="MUH59540.1"/>
    </source>
</evidence>
<dbReference type="InterPro" id="IPR038174">
    <property type="entry name" value="Strep_pil_link_sf"/>
</dbReference>
<dbReference type="InterPro" id="IPR055382">
    <property type="entry name" value="DUF7601"/>
</dbReference>
<evidence type="ECO:0000256" key="3">
    <source>
        <dbReference type="SAM" id="SignalP"/>
    </source>
</evidence>
<keyword evidence="2" id="KW-1133">Transmembrane helix</keyword>
<dbReference type="CDD" id="cd00198">
    <property type="entry name" value="vWFA"/>
    <property type="match status" value="1"/>
</dbReference>
<feature type="region of interest" description="Disordered" evidence="1">
    <location>
        <begin position="57"/>
        <end position="82"/>
    </location>
</feature>
<dbReference type="PROSITE" id="PS50234">
    <property type="entry name" value="VWFA"/>
    <property type="match status" value="1"/>
</dbReference>
<feature type="compositionally biased region" description="Low complexity" evidence="1">
    <location>
        <begin position="2692"/>
        <end position="2704"/>
    </location>
</feature>
<feature type="compositionally biased region" description="Acidic residues" evidence="1">
    <location>
        <begin position="2335"/>
        <end position="2351"/>
    </location>
</feature>
<dbReference type="InterPro" id="IPR036465">
    <property type="entry name" value="vWFA_dom_sf"/>
</dbReference>
<dbReference type="InterPro" id="IPR022464">
    <property type="entry name" value="Strep_pil_isopept_link"/>
</dbReference>
<dbReference type="Pfam" id="PF24547">
    <property type="entry name" value="DUF7601"/>
    <property type="match status" value="1"/>
</dbReference>
<evidence type="ECO:0000313" key="6">
    <source>
        <dbReference type="Proteomes" id="UP000487882"/>
    </source>
</evidence>
<dbReference type="Proteomes" id="UP000487882">
    <property type="component" value="Unassembled WGS sequence"/>
</dbReference>